<comment type="caution">
    <text evidence="1">The sequence shown here is derived from an EMBL/GenBank/DDBJ whole genome shotgun (WGS) entry which is preliminary data.</text>
</comment>
<protein>
    <submittedName>
        <fullName evidence="1">Uncharacterized protein</fullName>
    </submittedName>
</protein>
<reference evidence="1" key="1">
    <citation type="journal article" date="2014" name="Int. J. Syst. Evol. Microbiol.">
        <title>Complete genome sequence of Corynebacterium casei LMG S-19264T (=DSM 44701T), isolated from a smear-ripened cheese.</title>
        <authorList>
            <consortium name="US DOE Joint Genome Institute (JGI-PGF)"/>
            <person name="Walter F."/>
            <person name="Albersmeier A."/>
            <person name="Kalinowski J."/>
            <person name="Ruckert C."/>
        </authorList>
    </citation>
    <scope>NUCLEOTIDE SEQUENCE</scope>
    <source>
        <strain evidence="1">KCTC 42249</strain>
    </source>
</reference>
<organism evidence="1 2">
    <name type="scientific">Tianweitania populi</name>
    <dbReference type="NCBI Taxonomy" id="1607949"/>
    <lineage>
        <taxon>Bacteria</taxon>
        <taxon>Pseudomonadati</taxon>
        <taxon>Pseudomonadota</taxon>
        <taxon>Alphaproteobacteria</taxon>
        <taxon>Hyphomicrobiales</taxon>
        <taxon>Phyllobacteriaceae</taxon>
        <taxon>Tianweitania</taxon>
    </lineage>
</organism>
<keyword evidence="2" id="KW-1185">Reference proteome</keyword>
<dbReference type="Proteomes" id="UP000630142">
    <property type="component" value="Unassembled WGS sequence"/>
</dbReference>
<gene>
    <name evidence="1" type="ORF">GCM10016234_00290</name>
</gene>
<name>A0A8J3GHV9_9HYPH</name>
<dbReference type="EMBL" id="BMZQ01000001">
    <property type="protein sequence ID" value="GHD04993.1"/>
    <property type="molecule type" value="Genomic_DNA"/>
</dbReference>
<sequence length="46" mass="4979">MHDTDLVPEFFKKSAASLVGDYLPDDAELMTGMPFFEGAINSDIAA</sequence>
<reference evidence="1" key="2">
    <citation type="submission" date="2020-09" db="EMBL/GenBank/DDBJ databases">
        <authorList>
            <person name="Sun Q."/>
            <person name="Kim S."/>
        </authorList>
    </citation>
    <scope>NUCLEOTIDE SEQUENCE</scope>
    <source>
        <strain evidence="1">KCTC 42249</strain>
    </source>
</reference>
<evidence type="ECO:0000313" key="2">
    <source>
        <dbReference type="Proteomes" id="UP000630142"/>
    </source>
</evidence>
<dbReference type="AlphaFoldDB" id="A0A8J3GHV9"/>
<dbReference type="RefSeq" id="WP_189500719.1">
    <property type="nucleotide sequence ID" value="NZ_BMZQ01000001.1"/>
</dbReference>
<evidence type="ECO:0000313" key="1">
    <source>
        <dbReference type="EMBL" id="GHD04993.1"/>
    </source>
</evidence>
<accession>A0A8J3GHV9</accession>
<proteinExistence type="predicted"/>